<dbReference type="EMBL" id="JAVDTH010000006">
    <property type="protein sequence ID" value="MDR6711939.1"/>
    <property type="molecule type" value="Genomic_DNA"/>
</dbReference>
<name>A0ACC6K0G7_9PSED</name>
<accession>A0ACC6K0G7</accession>
<organism evidence="1 2">
    <name type="scientific">Pseudomonas hunanensis</name>
    <dbReference type="NCBI Taxonomy" id="1247546"/>
    <lineage>
        <taxon>Bacteria</taxon>
        <taxon>Pseudomonadati</taxon>
        <taxon>Pseudomonadota</taxon>
        <taxon>Gammaproteobacteria</taxon>
        <taxon>Pseudomonadales</taxon>
        <taxon>Pseudomonadaceae</taxon>
        <taxon>Pseudomonas</taxon>
    </lineage>
</organism>
<evidence type="ECO:0000313" key="1">
    <source>
        <dbReference type="EMBL" id="MDR6711939.1"/>
    </source>
</evidence>
<reference evidence="1" key="1">
    <citation type="submission" date="2023-07" db="EMBL/GenBank/DDBJ databases">
        <title>Sorghum-associated microbial communities from plants grown in Nebraska, USA.</title>
        <authorList>
            <person name="Schachtman D."/>
        </authorList>
    </citation>
    <scope>NUCLEOTIDE SEQUENCE</scope>
    <source>
        <strain evidence="1">BE56</strain>
    </source>
</reference>
<proteinExistence type="predicted"/>
<gene>
    <name evidence="1" type="ORF">J2W83_001534</name>
</gene>
<keyword evidence="2" id="KW-1185">Reference proteome</keyword>
<sequence>MNLKSQRFLKAHEDCKSMQEFGEIFVSALPSHIKALKIPGRLLEDDLRRAPFFAEVEQVSEIQRVMREVLLHEISQDAQFHTESAFAAFLQKDKPDVGVLKFFNGWNETHKTTSLVSAKIIMRLAADALSVPADKQMSYNRVMAHMHEVAKDDFGLGHDGHDGMYSYMTSAFGAAGWTGGQYAVDECSAFSDYLYSVGVAGHKAAMHSPEYKRSIMDAMLVSVASELWNGREYNFIAQFIEQKLRSIKPSLIDCVQDLRNAKGYVIGHSGEVENKHGLHALAAAQAFARTTDQKFDTDRLQRIMLEYNSRVGNAFRSLHDALL</sequence>
<protein>
    <submittedName>
        <fullName evidence="1">Uncharacterized protein</fullName>
    </submittedName>
</protein>
<evidence type="ECO:0000313" key="2">
    <source>
        <dbReference type="Proteomes" id="UP001259587"/>
    </source>
</evidence>
<comment type="caution">
    <text evidence="1">The sequence shown here is derived from an EMBL/GenBank/DDBJ whole genome shotgun (WGS) entry which is preliminary data.</text>
</comment>
<dbReference type="Proteomes" id="UP001259587">
    <property type="component" value="Unassembled WGS sequence"/>
</dbReference>